<dbReference type="Pfam" id="PF03544">
    <property type="entry name" value="TonB_C"/>
    <property type="match status" value="1"/>
</dbReference>
<protein>
    <submittedName>
        <fullName evidence="4">Energy transducer TonB</fullName>
    </submittedName>
</protein>
<evidence type="ECO:0000256" key="1">
    <source>
        <dbReference type="SAM" id="MobiDB-lite"/>
    </source>
</evidence>
<proteinExistence type="predicted"/>
<organism evidence="4 5">
    <name type="scientific">Myxococcus landrumensis</name>
    <dbReference type="NCBI Taxonomy" id="2813577"/>
    <lineage>
        <taxon>Bacteria</taxon>
        <taxon>Pseudomonadati</taxon>
        <taxon>Myxococcota</taxon>
        <taxon>Myxococcia</taxon>
        <taxon>Myxococcales</taxon>
        <taxon>Cystobacterineae</taxon>
        <taxon>Myxococcaceae</taxon>
        <taxon>Myxococcus</taxon>
    </lineage>
</organism>
<keyword evidence="2" id="KW-0812">Transmembrane</keyword>
<feature type="transmembrane region" description="Helical" evidence="2">
    <location>
        <begin position="12"/>
        <end position="35"/>
    </location>
</feature>
<keyword evidence="2" id="KW-1133">Transmembrane helix</keyword>
<feature type="compositionally biased region" description="Low complexity" evidence="1">
    <location>
        <begin position="70"/>
        <end position="80"/>
    </location>
</feature>
<evidence type="ECO:0000259" key="3">
    <source>
        <dbReference type="Pfam" id="PF03544"/>
    </source>
</evidence>
<feature type="domain" description="TonB C-terminal" evidence="3">
    <location>
        <begin position="178"/>
        <end position="253"/>
    </location>
</feature>
<dbReference type="Gene3D" id="3.30.1150.10">
    <property type="match status" value="1"/>
</dbReference>
<dbReference type="SUPFAM" id="SSF74653">
    <property type="entry name" value="TolA/TonB C-terminal domain"/>
    <property type="match status" value="1"/>
</dbReference>
<reference evidence="4 5" key="1">
    <citation type="submission" date="2021-02" db="EMBL/GenBank/DDBJ databases">
        <title>De Novo genome assembly of isolated myxobacteria.</title>
        <authorList>
            <person name="Stevens D.C."/>
        </authorList>
    </citation>
    <scope>NUCLEOTIDE SEQUENCE [LARGE SCALE GENOMIC DNA]</scope>
    <source>
        <strain evidence="4 5">SCHIC003</strain>
    </source>
</reference>
<dbReference type="InterPro" id="IPR037682">
    <property type="entry name" value="TonB_C"/>
</dbReference>
<keyword evidence="2" id="KW-0472">Membrane</keyword>
<evidence type="ECO:0000313" key="4">
    <source>
        <dbReference type="EMBL" id="QSQ16430.1"/>
    </source>
</evidence>
<dbReference type="RefSeq" id="WP_206718091.1">
    <property type="nucleotide sequence ID" value="NZ_CP071091.1"/>
</dbReference>
<evidence type="ECO:0000256" key="2">
    <source>
        <dbReference type="SAM" id="Phobius"/>
    </source>
</evidence>
<feature type="region of interest" description="Disordered" evidence="1">
    <location>
        <begin position="63"/>
        <end position="146"/>
    </location>
</feature>
<name>A0ABX7NCB6_9BACT</name>
<dbReference type="Proteomes" id="UP000663090">
    <property type="component" value="Chromosome"/>
</dbReference>
<gene>
    <name evidence="4" type="ORF">JY572_10430</name>
</gene>
<sequence length="255" mass="27223">MFKSVIERQRAGRLGLGLWWSAAIHAGLFGAVLFISARPADVPPDTDINGPIVLKLAPVPKTAKGYTPSAPAQPKQAVQPKPRKPRRDVIPTQLQPLPADPQPAQPDPVDTTSNTDNAPVGDPNDGVAGGDPDGDPNSNVITGSLITGLPSGFAEGTGEDVVPFGGGMTPPVLMEGPPLEYTDQARVARVEGTFIAKCVITREGLVRDCRVIKGLAHMNDETLNSLHHRRYTPVTFQGRATSVSYVFTLRFKLPR</sequence>
<accession>A0ABX7NCB6</accession>
<keyword evidence="5" id="KW-1185">Reference proteome</keyword>
<evidence type="ECO:0000313" key="5">
    <source>
        <dbReference type="Proteomes" id="UP000663090"/>
    </source>
</evidence>
<dbReference type="EMBL" id="CP071091">
    <property type="protein sequence ID" value="QSQ16430.1"/>
    <property type="molecule type" value="Genomic_DNA"/>
</dbReference>